<dbReference type="PANTHER" id="PTHR10642">
    <property type="entry name" value="RIBONUCLEASE H1"/>
    <property type="match status" value="1"/>
</dbReference>
<evidence type="ECO:0000256" key="4">
    <source>
        <dbReference type="ARBA" id="ARBA00005300"/>
    </source>
</evidence>
<dbReference type="STRING" id="683960.A0A1E3P9S0"/>
<dbReference type="InterPro" id="IPR011320">
    <property type="entry name" value="RNase_H1_N"/>
</dbReference>
<dbReference type="PIRSF" id="PIRSF036852">
    <property type="entry name" value="Ribonuclease_H1_euk"/>
    <property type="match status" value="1"/>
</dbReference>
<evidence type="ECO:0000313" key="15">
    <source>
        <dbReference type="Proteomes" id="UP000094112"/>
    </source>
</evidence>
<dbReference type="SUPFAM" id="SSF55658">
    <property type="entry name" value="L9 N-domain-like"/>
    <property type="match status" value="2"/>
</dbReference>
<evidence type="ECO:0000256" key="10">
    <source>
        <dbReference type="ARBA" id="ARBA00022801"/>
    </source>
</evidence>
<dbReference type="Proteomes" id="UP000094112">
    <property type="component" value="Unassembled WGS sequence"/>
</dbReference>
<dbReference type="Pfam" id="PF01693">
    <property type="entry name" value="Cauli_VI"/>
    <property type="match status" value="2"/>
</dbReference>
<keyword evidence="11 12" id="KW-0460">Magnesium</keyword>
<dbReference type="InterPro" id="IPR009027">
    <property type="entry name" value="Ribosomal_bL9/RNase_H1_N"/>
</dbReference>
<gene>
    <name evidence="14" type="ORF">WICANDRAFT_87375</name>
</gene>
<dbReference type="InterPro" id="IPR002156">
    <property type="entry name" value="RNaseH_domain"/>
</dbReference>
<comment type="cofactor">
    <cofactor evidence="2 12">
        <name>Mg(2+)</name>
        <dbReference type="ChEBI" id="CHEBI:18420"/>
    </cofactor>
</comment>
<dbReference type="GO" id="GO:0003676">
    <property type="term" value="F:nucleic acid binding"/>
    <property type="evidence" value="ECO:0007669"/>
    <property type="project" value="UniProtKB-UniRule"/>
</dbReference>
<evidence type="ECO:0000256" key="2">
    <source>
        <dbReference type="ARBA" id="ARBA00001946"/>
    </source>
</evidence>
<proteinExistence type="inferred from homology"/>
<dbReference type="FunFam" id="3.40.970.10:FF:000002">
    <property type="entry name" value="Ribonuclease H"/>
    <property type="match status" value="1"/>
</dbReference>
<evidence type="ECO:0000256" key="5">
    <source>
        <dbReference type="ARBA" id="ARBA00012180"/>
    </source>
</evidence>
<evidence type="ECO:0000256" key="6">
    <source>
        <dbReference type="ARBA" id="ARBA00017721"/>
    </source>
</evidence>
<dbReference type="InterPro" id="IPR037056">
    <property type="entry name" value="RNase_H1_N_sf"/>
</dbReference>
<evidence type="ECO:0000256" key="3">
    <source>
        <dbReference type="ARBA" id="ARBA00004065"/>
    </source>
</evidence>
<comment type="catalytic activity">
    <reaction evidence="1 12">
        <text>Endonucleolytic cleavage to 5'-phosphomonoester.</text>
        <dbReference type="EC" id="3.1.26.4"/>
    </reaction>
</comment>
<keyword evidence="10 12" id="KW-0378">Hydrolase</keyword>
<keyword evidence="8 12" id="KW-0479">Metal-binding</keyword>
<dbReference type="GeneID" id="30203351"/>
<keyword evidence="15" id="KW-1185">Reference proteome</keyword>
<keyword evidence="7 12" id="KW-0540">Nuclease</keyword>
<dbReference type="OrthoDB" id="407198at2759"/>
<dbReference type="PROSITE" id="PS50879">
    <property type="entry name" value="RNASE_H_1"/>
    <property type="match status" value="1"/>
</dbReference>
<dbReference type="GO" id="GO:0004523">
    <property type="term" value="F:RNA-DNA hybrid ribonuclease activity"/>
    <property type="evidence" value="ECO:0007669"/>
    <property type="project" value="UniProtKB-UniRule"/>
</dbReference>
<keyword evidence="9 12" id="KW-0255">Endonuclease</keyword>
<dbReference type="GO" id="GO:0043137">
    <property type="term" value="P:DNA replication, removal of RNA primer"/>
    <property type="evidence" value="ECO:0007669"/>
    <property type="project" value="TreeGrafter"/>
</dbReference>
<evidence type="ECO:0000256" key="11">
    <source>
        <dbReference type="ARBA" id="ARBA00022842"/>
    </source>
</evidence>
<dbReference type="Pfam" id="PF00075">
    <property type="entry name" value="RNase_H"/>
    <property type="match status" value="1"/>
</dbReference>
<evidence type="ECO:0000256" key="1">
    <source>
        <dbReference type="ARBA" id="ARBA00000077"/>
    </source>
</evidence>
<feature type="domain" description="RNase H type-1" evidence="13">
    <location>
        <begin position="159"/>
        <end position="325"/>
    </location>
</feature>
<dbReference type="RefSeq" id="XP_019041370.1">
    <property type="nucleotide sequence ID" value="XM_019186105.1"/>
</dbReference>
<evidence type="ECO:0000259" key="13">
    <source>
        <dbReference type="PROSITE" id="PS50879"/>
    </source>
</evidence>
<evidence type="ECO:0000256" key="12">
    <source>
        <dbReference type="PIRNR" id="PIRNR036852"/>
    </source>
</evidence>
<name>A0A1E3P9S0_WICAA</name>
<evidence type="ECO:0000313" key="14">
    <source>
        <dbReference type="EMBL" id="ODQ62163.1"/>
    </source>
</evidence>
<accession>A0A1E3P9S0</accession>
<dbReference type="AlphaFoldDB" id="A0A1E3P9S0"/>
<organism evidence="14 15">
    <name type="scientific">Wickerhamomyces anomalus (strain ATCC 58044 / CBS 1984 / NCYC 433 / NRRL Y-366-8)</name>
    <name type="common">Yeast</name>
    <name type="synonym">Hansenula anomala</name>
    <dbReference type="NCBI Taxonomy" id="683960"/>
    <lineage>
        <taxon>Eukaryota</taxon>
        <taxon>Fungi</taxon>
        <taxon>Dikarya</taxon>
        <taxon>Ascomycota</taxon>
        <taxon>Saccharomycotina</taxon>
        <taxon>Saccharomycetes</taxon>
        <taxon>Phaffomycetales</taxon>
        <taxon>Wickerhamomycetaceae</taxon>
        <taxon>Wickerhamomyces</taxon>
    </lineage>
</organism>
<dbReference type="EMBL" id="KV454208">
    <property type="protein sequence ID" value="ODQ62163.1"/>
    <property type="molecule type" value="Genomic_DNA"/>
</dbReference>
<comment type="function">
    <text evidence="3 12">Endonuclease that specifically degrades the RNA of RNA-DNA hybrids.</text>
</comment>
<sequence>MKSNSKKAFYAVAKGQKTGIYDSWDRCKAQVSDYEGAKFKKFDTQHEAKDFIEKNKETGSISKTEAGRKLAQAKEKTSYYGIVYKNGESKIVKTWAECAKATKGIQGAAFKRFNSLKDAEAFVSQGENGQPPLSPNSREVRTKLFLEHNSKQLLKEQQSLKPQIIFCDGSFIPQRSGKDKAGFGVYYGPGDSRNVAVPITTEPKNSFISEVKATAHVLKQICKEIDRYKKEDLEIIPKYSISSDSETVKNILHQYADTWTDKDYEKHREVPELKEMVHDYKKVRSFYNDNSPIFDDHKFGITWVKGHVGIEGNEQADRLAREGAEQSIRY</sequence>
<reference evidence="14 15" key="1">
    <citation type="journal article" date="2016" name="Proc. Natl. Acad. Sci. U.S.A.">
        <title>Comparative genomics of biotechnologically important yeasts.</title>
        <authorList>
            <person name="Riley R."/>
            <person name="Haridas S."/>
            <person name="Wolfe K.H."/>
            <person name="Lopes M.R."/>
            <person name="Hittinger C.T."/>
            <person name="Goeker M."/>
            <person name="Salamov A.A."/>
            <person name="Wisecaver J.H."/>
            <person name="Long T.M."/>
            <person name="Calvey C.H."/>
            <person name="Aerts A.L."/>
            <person name="Barry K.W."/>
            <person name="Choi C."/>
            <person name="Clum A."/>
            <person name="Coughlan A.Y."/>
            <person name="Deshpande S."/>
            <person name="Douglass A.P."/>
            <person name="Hanson S.J."/>
            <person name="Klenk H.-P."/>
            <person name="LaButti K.M."/>
            <person name="Lapidus A."/>
            <person name="Lindquist E.A."/>
            <person name="Lipzen A.M."/>
            <person name="Meier-Kolthoff J.P."/>
            <person name="Ohm R.A."/>
            <person name="Otillar R.P."/>
            <person name="Pangilinan J.L."/>
            <person name="Peng Y."/>
            <person name="Rokas A."/>
            <person name="Rosa C.A."/>
            <person name="Scheuner C."/>
            <person name="Sibirny A.A."/>
            <person name="Slot J.C."/>
            <person name="Stielow J.B."/>
            <person name="Sun H."/>
            <person name="Kurtzman C.P."/>
            <person name="Blackwell M."/>
            <person name="Grigoriev I.V."/>
            <person name="Jeffries T.W."/>
        </authorList>
    </citation>
    <scope>NUCLEOTIDE SEQUENCE [LARGE SCALE GENOMIC DNA]</scope>
    <source>
        <strain evidence="15">ATCC 58044 / CBS 1984 / NCYC 433 / NRRL Y-366-8</strain>
    </source>
</reference>
<dbReference type="Gene3D" id="3.30.420.10">
    <property type="entry name" value="Ribonuclease H-like superfamily/Ribonuclease H"/>
    <property type="match status" value="1"/>
</dbReference>
<dbReference type="InterPro" id="IPR050092">
    <property type="entry name" value="RNase_H"/>
</dbReference>
<evidence type="ECO:0000256" key="9">
    <source>
        <dbReference type="ARBA" id="ARBA00022759"/>
    </source>
</evidence>
<dbReference type="InterPro" id="IPR012337">
    <property type="entry name" value="RNaseH-like_sf"/>
</dbReference>
<dbReference type="InterPro" id="IPR036397">
    <property type="entry name" value="RNaseH_sf"/>
</dbReference>
<dbReference type="SUPFAM" id="SSF53098">
    <property type="entry name" value="Ribonuclease H-like"/>
    <property type="match status" value="1"/>
</dbReference>
<dbReference type="Gene3D" id="3.40.970.10">
    <property type="entry name" value="Ribonuclease H1, N-terminal domain"/>
    <property type="match status" value="2"/>
</dbReference>
<dbReference type="EC" id="3.1.26.4" evidence="5 12"/>
<dbReference type="InterPro" id="IPR017067">
    <property type="entry name" value="RNase_H1_euk"/>
</dbReference>
<dbReference type="GO" id="GO:0000287">
    <property type="term" value="F:magnesium ion binding"/>
    <property type="evidence" value="ECO:0007669"/>
    <property type="project" value="UniProtKB-UniRule"/>
</dbReference>
<dbReference type="PANTHER" id="PTHR10642:SF26">
    <property type="entry name" value="RIBONUCLEASE H1"/>
    <property type="match status" value="1"/>
</dbReference>
<protein>
    <recommendedName>
        <fullName evidence="6 12">Ribonuclease H</fullName>
        <shortName evidence="12">RNase H</shortName>
        <ecNumber evidence="5 12">3.1.26.4</ecNumber>
    </recommendedName>
</protein>
<evidence type="ECO:0000256" key="7">
    <source>
        <dbReference type="ARBA" id="ARBA00022722"/>
    </source>
</evidence>
<evidence type="ECO:0000256" key="8">
    <source>
        <dbReference type="ARBA" id="ARBA00022723"/>
    </source>
</evidence>
<comment type="similarity">
    <text evidence="4 12">Belongs to the RNase H family.</text>
</comment>